<evidence type="ECO:0000313" key="2">
    <source>
        <dbReference type="Proteomes" id="UP001172386"/>
    </source>
</evidence>
<dbReference type="EMBL" id="JAPDRQ010000130">
    <property type="protein sequence ID" value="KAJ9654141.1"/>
    <property type="molecule type" value="Genomic_DNA"/>
</dbReference>
<protein>
    <submittedName>
        <fullName evidence="1">Uncharacterized protein</fullName>
    </submittedName>
</protein>
<keyword evidence="2" id="KW-1185">Reference proteome</keyword>
<proteinExistence type="predicted"/>
<organism evidence="1 2">
    <name type="scientific">Neophaeococcomyces mojaviensis</name>
    <dbReference type="NCBI Taxonomy" id="3383035"/>
    <lineage>
        <taxon>Eukaryota</taxon>
        <taxon>Fungi</taxon>
        <taxon>Dikarya</taxon>
        <taxon>Ascomycota</taxon>
        <taxon>Pezizomycotina</taxon>
        <taxon>Eurotiomycetes</taxon>
        <taxon>Chaetothyriomycetidae</taxon>
        <taxon>Chaetothyriales</taxon>
        <taxon>Chaetothyriales incertae sedis</taxon>
        <taxon>Neophaeococcomyces</taxon>
    </lineage>
</organism>
<name>A0ACC3A218_9EURO</name>
<gene>
    <name evidence="1" type="ORF">H2198_006760</name>
</gene>
<evidence type="ECO:0000313" key="1">
    <source>
        <dbReference type="EMBL" id="KAJ9654141.1"/>
    </source>
</evidence>
<dbReference type="Proteomes" id="UP001172386">
    <property type="component" value="Unassembled WGS sequence"/>
</dbReference>
<sequence>MATTNSEQSATNSNWLNILCHRAVHAVGMQLRNPELAKRTDFYAMLLENVHIHPQYQKKINPWDISTVSAYPGPLLLQLPKNLAQTMLADDYTAFWGPEVNKQFERLTIEAQTFYAVVAASKYRKTEERWAIELERWLQPKAVACIRDPVKFANPLCFWLLNDNEFIGSRFEVRLRIEDEVLSRAIAAAEKFPDCNIVGLDLDSTQQPRAVPQNLECEVFDVDSHWTFRHQSGFIFGRLFLSYYPPEKWAAFLLQAYHQLEPGGRIEFQEICEKLLSDDNTIPVAYKEWQQQWATACARGGFGTMTEDPEIIRQELYNAGFVDIEIKPYKIPVGTWAKDRKKKVIGSDALRFFEQGFISLGVKPFFKAGWSREDFNALVNRCLSQFKQTKGVHGYMTVFIFTARKPG</sequence>
<accession>A0ACC3A218</accession>
<comment type="caution">
    <text evidence="1">The sequence shown here is derived from an EMBL/GenBank/DDBJ whole genome shotgun (WGS) entry which is preliminary data.</text>
</comment>
<reference evidence="1" key="1">
    <citation type="submission" date="2022-10" db="EMBL/GenBank/DDBJ databases">
        <title>Culturing micro-colonial fungi from biological soil crusts in the Mojave desert and describing Neophaeococcomyces mojavensis, and introducing the new genera and species Taxawa tesnikishii.</title>
        <authorList>
            <person name="Kurbessoian T."/>
            <person name="Stajich J.E."/>
        </authorList>
    </citation>
    <scope>NUCLEOTIDE SEQUENCE</scope>
    <source>
        <strain evidence="1">JES_112</strain>
    </source>
</reference>